<feature type="domain" description="Methyl-accepting transducer" evidence="8">
    <location>
        <begin position="483"/>
        <end position="705"/>
    </location>
</feature>
<keyword evidence="2" id="KW-1003">Cell membrane</keyword>
<evidence type="ECO:0000259" key="10">
    <source>
        <dbReference type="PROSITE" id="PS50885"/>
    </source>
</evidence>
<dbReference type="CDD" id="cd06225">
    <property type="entry name" value="HAMP"/>
    <property type="match status" value="1"/>
</dbReference>
<dbReference type="Pfam" id="PF12729">
    <property type="entry name" value="4HB_MCP_1"/>
    <property type="match status" value="1"/>
</dbReference>
<dbReference type="Pfam" id="PF00015">
    <property type="entry name" value="MCPsignal"/>
    <property type="match status" value="1"/>
</dbReference>
<keyword evidence="3 5" id="KW-0807">Transducer</keyword>
<dbReference type="Gene3D" id="6.10.340.10">
    <property type="match status" value="1"/>
</dbReference>
<dbReference type="SMART" id="SM00304">
    <property type="entry name" value="HAMP"/>
    <property type="match status" value="1"/>
</dbReference>
<evidence type="ECO:0000313" key="11">
    <source>
        <dbReference type="EMBL" id="NIA68215.1"/>
    </source>
</evidence>
<evidence type="ECO:0000313" key="12">
    <source>
        <dbReference type="Proteomes" id="UP000761264"/>
    </source>
</evidence>
<keyword evidence="6" id="KW-0175">Coiled coil</keyword>
<dbReference type="SUPFAM" id="SSF58104">
    <property type="entry name" value="Methyl-accepting chemotaxis protein (MCP) signaling domain"/>
    <property type="match status" value="1"/>
</dbReference>
<evidence type="ECO:0000259" key="8">
    <source>
        <dbReference type="PROSITE" id="PS50111"/>
    </source>
</evidence>
<sequence length="739" mass="78960">MTKIKKANELERKLKGAAALTVARKLYFGVSFLVILGITTGGIGVYFIAQIDKMLNGITDVTAPTVETSGDLIANIWEATKVAEEIIADEDLEVVDELNEEFKVLAAEFVTTYDELEVLVTDPDLLDEMEQVRTEHGEFVVHANEMIDAHRDELEEEIKADVLLAEFDATGAELIILLDEFALENEQEMAKAEDEGDRLAETLTATAADVNDILGGLFETDFPAVKAALTLQRIVMEMQDTAGEYMAMESPEELKQPQEDFAALIDRAGPHFETLTVLAESEEDKADAAALIEKFDTWVARASQEEQLFDTHRDMLQAESTADETLEVMESDADQVADSLDRVTDVVDAISDAADEEAAGVVATAQIAVLAITILLIVLSGLLMLMVSKAVIGPINLMTNAMQTLADGNTGIDIPALGKKDEIGAMADAVQVFKENAIEMARLAEEKIEQEQKAEEEKRRTMNELADDFEASVKEVVNSVSTASNEIKNSAQNLTGAAEDATNKSTAVAAAAEQATANVQTVAASSEEMSSSISEIARQVTESTRSTGDAKTEVEETDNVVRELASAAQKIGEVVTLISDIAEQTNLLALNATIEAARAGEAGKGFAVVASEVKSLAQQTAKATEEIAQQINSVQSTTDSAVQAIGRIKDTIVKVDEIAGSISAAIEEQTAAVAEISTSTQQAATGTQEVSSNIGDVQKGAEETGTAARSALEAATGLSQQSVELNKKVEEFLVRVRAA</sequence>
<evidence type="ECO:0000259" key="9">
    <source>
        <dbReference type="PROSITE" id="PS50192"/>
    </source>
</evidence>
<keyword evidence="2" id="KW-0997">Cell inner membrane</keyword>
<dbReference type="GO" id="GO:0005886">
    <property type="term" value="C:plasma membrane"/>
    <property type="evidence" value="ECO:0007669"/>
    <property type="project" value="UniProtKB-SubCell"/>
</dbReference>
<reference evidence="11" key="1">
    <citation type="submission" date="2020-03" db="EMBL/GenBank/DDBJ databases">
        <title>Genome of Pelagibius litoralis DSM 21314T.</title>
        <authorList>
            <person name="Wang G."/>
        </authorList>
    </citation>
    <scope>NUCLEOTIDE SEQUENCE</scope>
    <source>
        <strain evidence="11">DSM 21314</strain>
    </source>
</reference>
<feature type="domain" description="HAMP" evidence="10">
    <location>
        <begin position="389"/>
        <end position="442"/>
    </location>
</feature>
<dbReference type="RefSeq" id="WP_167222579.1">
    <property type="nucleotide sequence ID" value="NZ_JAAQPH010000004.1"/>
</dbReference>
<name>A0A967C406_9PROT</name>
<evidence type="ECO:0000256" key="3">
    <source>
        <dbReference type="ARBA" id="ARBA00023224"/>
    </source>
</evidence>
<dbReference type="PANTHER" id="PTHR32089:SF112">
    <property type="entry name" value="LYSOZYME-LIKE PROTEIN-RELATED"/>
    <property type="match status" value="1"/>
</dbReference>
<dbReference type="InterPro" id="IPR003660">
    <property type="entry name" value="HAMP_dom"/>
</dbReference>
<evidence type="ECO:0000256" key="7">
    <source>
        <dbReference type="SAM" id="Phobius"/>
    </source>
</evidence>
<proteinExistence type="inferred from homology"/>
<keyword evidence="7" id="KW-0472">Membrane</keyword>
<organism evidence="11 12">
    <name type="scientific">Pelagibius litoralis</name>
    <dbReference type="NCBI Taxonomy" id="374515"/>
    <lineage>
        <taxon>Bacteria</taxon>
        <taxon>Pseudomonadati</taxon>
        <taxon>Pseudomonadota</taxon>
        <taxon>Alphaproteobacteria</taxon>
        <taxon>Rhodospirillales</taxon>
        <taxon>Rhodovibrionaceae</taxon>
        <taxon>Pelagibius</taxon>
    </lineage>
</organism>
<dbReference type="PROSITE" id="PS50192">
    <property type="entry name" value="T_SNARE"/>
    <property type="match status" value="1"/>
</dbReference>
<feature type="coiled-coil region" evidence="6">
    <location>
        <begin position="434"/>
        <end position="468"/>
    </location>
</feature>
<dbReference type="InterPro" id="IPR000727">
    <property type="entry name" value="T_SNARE_dom"/>
</dbReference>
<evidence type="ECO:0000256" key="1">
    <source>
        <dbReference type="ARBA" id="ARBA00004429"/>
    </source>
</evidence>
<dbReference type="PANTHER" id="PTHR32089">
    <property type="entry name" value="METHYL-ACCEPTING CHEMOTAXIS PROTEIN MCPB"/>
    <property type="match status" value="1"/>
</dbReference>
<dbReference type="InterPro" id="IPR004089">
    <property type="entry name" value="MCPsignal_dom"/>
</dbReference>
<dbReference type="SMART" id="SM00283">
    <property type="entry name" value="MA"/>
    <property type="match status" value="1"/>
</dbReference>
<evidence type="ECO:0000256" key="6">
    <source>
        <dbReference type="SAM" id="Coils"/>
    </source>
</evidence>
<evidence type="ECO:0000256" key="4">
    <source>
        <dbReference type="ARBA" id="ARBA00029447"/>
    </source>
</evidence>
<comment type="subcellular location">
    <subcellularLocation>
        <location evidence="1">Cell inner membrane</location>
        <topology evidence="1">Multi-pass membrane protein</topology>
    </subcellularLocation>
</comment>
<dbReference type="Gene3D" id="1.10.287.950">
    <property type="entry name" value="Methyl-accepting chemotaxis protein"/>
    <property type="match status" value="1"/>
</dbReference>
<protein>
    <submittedName>
        <fullName evidence="11">HAMP domain-containing protein</fullName>
    </submittedName>
</protein>
<feature type="transmembrane region" description="Helical" evidence="7">
    <location>
        <begin position="26"/>
        <end position="49"/>
    </location>
</feature>
<evidence type="ECO:0000256" key="5">
    <source>
        <dbReference type="PROSITE-ProRule" id="PRU00284"/>
    </source>
</evidence>
<keyword evidence="12" id="KW-1185">Reference proteome</keyword>
<dbReference type="InterPro" id="IPR024478">
    <property type="entry name" value="HlyB_4HB_MCP"/>
</dbReference>
<dbReference type="EMBL" id="JAAQPH010000004">
    <property type="protein sequence ID" value="NIA68215.1"/>
    <property type="molecule type" value="Genomic_DNA"/>
</dbReference>
<keyword evidence="7" id="KW-0812">Transmembrane</keyword>
<dbReference type="PROSITE" id="PS50111">
    <property type="entry name" value="CHEMOTAXIS_TRANSDUC_2"/>
    <property type="match status" value="1"/>
</dbReference>
<accession>A0A967C406</accession>
<evidence type="ECO:0000256" key="2">
    <source>
        <dbReference type="ARBA" id="ARBA00022519"/>
    </source>
</evidence>
<dbReference type="AlphaFoldDB" id="A0A967C406"/>
<gene>
    <name evidence="11" type="ORF">HBA54_06385</name>
</gene>
<dbReference type="Pfam" id="PF00672">
    <property type="entry name" value="HAMP"/>
    <property type="match status" value="1"/>
</dbReference>
<dbReference type="Proteomes" id="UP000761264">
    <property type="component" value="Unassembled WGS sequence"/>
</dbReference>
<feature type="domain" description="T-SNARE coiled-coil homology" evidence="9">
    <location>
        <begin position="635"/>
        <end position="697"/>
    </location>
</feature>
<dbReference type="GO" id="GO:0007165">
    <property type="term" value="P:signal transduction"/>
    <property type="evidence" value="ECO:0007669"/>
    <property type="project" value="UniProtKB-KW"/>
</dbReference>
<comment type="similarity">
    <text evidence="4">Belongs to the methyl-accepting chemotaxis (MCP) protein family.</text>
</comment>
<dbReference type="PROSITE" id="PS50885">
    <property type="entry name" value="HAMP"/>
    <property type="match status" value="1"/>
</dbReference>
<comment type="caution">
    <text evidence="11">The sequence shown here is derived from an EMBL/GenBank/DDBJ whole genome shotgun (WGS) entry which is preliminary data.</text>
</comment>
<keyword evidence="7" id="KW-1133">Transmembrane helix</keyword>